<dbReference type="Pfam" id="PF06341">
    <property type="entry name" value="DUF1056"/>
    <property type="match status" value="1"/>
</dbReference>
<feature type="transmembrane region" description="Helical" evidence="1">
    <location>
        <begin position="38"/>
        <end position="56"/>
    </location>
</feature>
<accession>A0A7H9E885</accession>
<gene>
    <name evidence="3" type="ORF">GTO85_05530</name>
    <name evidence="2" type="ORF">K8V23_07465</name>
</gene>
<evidence type="ECO:0000256" key="1">
    <source>
        <dbReference type="SAM" id="Phobius"/>
    </source>
</evidence>
<dbReference type="Proteomes" id="UP000784793">
    <property type="component" value="Unassembled WGS sequence"/>
</dbReference>
<organism evidence="3 4">
    <name type="scientific">Lactobacillus crispatus</name>
    <dbReference type="NCBI Taxonomy" id="47770"/>
    <lineage>
        <taxon>Bacteria</taxon>
        <taxon>Bacillati</taxon>
        <taxon>Bacillota</taxon>
        <taxon>Bacilli</taxon>
        <taxon>Lactobacillales</taxon>
        <taxon>Lactobacillaceae</taxon>
        <taxon>Lactobacillus</taxon>
    </lineage>
</organism>
<reference evidence="3 4" key="1">
    <citation type="submission" date="2020-01" db="EMBL/GenBank/DDBJ databases">
        <title>Complete and circular genome sequences of six lactobacillus isolates from horses.</title>
        <authorList>
            <person name="Hassan H.M."/>
        </authorList>
    </citation>
    <scope>NUCLEOTIDE SEQUENCE [LARGE SCALE GENOMIC DNA]</scope>
    <source>
        <strain evidence="3 4">1D</strain>
    </source>
</reference>
<reference evidence="2" key="2">
    <citation type="journal article" date="2021" name="PeerJ">
        <title>Extensive microbial diversity within the chicken gut microbiome revealed by metagenomics and culture.</title>
        <authorList>
            <person name="Gilroy R."/>
            <person name="Ravi A."/>
            <person name="Getino M."/>
            <person name="Pursley I."/>
            <person name="Horton D.L."/>
            <person name="Alikhan N.F."/>
            <person name="Baker D."/>
            <person name="Gharbi K."/>
            <person name="Hall N."/>
            <person name="Watson M."/>
            <person name="Adriaenssens E.M."/>
            <person name="Foster-Nyarko E."/>
            <person name="Jarju S."/>
            <person name="Secka A."/>
            <person name="Antonio M."/>
            <person name="Oren A."/>
            <person name="Chaudhuri R.R."/>
            <person name="La Ragione R."/>
            <person name="Hildebrand F."/>
            <person name="Pallen M.J."/>
        </authorList>
    </citation>
    <scope>NUCLEOTIDE SEQUENCE</scope>
    <source>
        <strain evidence="2">CHK194-22301</strain>
    </source>
</reference>
<sequence>MINKFLRILGQLYSLYIQAILFVAGFIVLNVACYRLNVTAGLFITGFTLILFGIIINRDQQSGR</sequence>
<dbReference type="EMBL" id="DYXB01000117">
    <property type="protein sequence ID" value="HJF10599.1"/>
    <property type="molecule type" value="Genomic_DNA"/>
</dbReference>
<evidence type="ECO:0000313" key="2">
    <source>
        <dbReference type="EMBL" id="HJF10599.1"/>
    </source>
</evidence>
<keyword evidence="1" id="KW-1133">Transmembrane helix</keyword>
<protein>
    <submittedName>
        <fullName evidence="3">DUF1056 family protein</fullName>
    </submittedName>
</protein>
<dbReference type="InterPro" id="IPR009406">
    <property type="entry name" value="DUF1056"/>
</dbReference>
<dbReference type="RefSeq" id="WP_180862093.1">
    <property type="nucleotide sequence ID" value="NZ_CP047415.1"/>
</dbReference>
<name>A0A7H9E885_9LACO</name>
<proteinExistence type="predicted"/>
<feature type="transmembrane region" description="Helical" evidence="1">
    <location>
        <begin position="12"/>
        <end position="32"/>
    </location>
</feature>
<keyword evidence="1" id="KW-0472">Membrane</keyword>
<keyword evidence="1" id="KW-0812">Transmembrane</keyword>
<dbReference type="Proteomes" id="UP000510660">
    <property type="component" value="Chromosome"/>
</dbReference>
<reference evidence="2" key="3">
    <citation type="submission" date="2021-09" db="EMBL/GenBank/DDBJ databases">
        <authorList>
            <person name="Gilroy R."/>
        </authorList>
    </citation>
    <scope>NUCLEOTIDE SEQUENCE</scope>
    <source>
        <strain evidence="2">CHK194-22301</strain>
    </source>
</reference>
<dbReference type="AlphaFoldDB" id="A0A7H9E885"/>
<dbReference type="EMBL" id="CP047415">
    <property type="protein sequence ID" value="QLL73861.1"/>
    <property type="molecule type" value="Genomic_DNA"/>
</dbReference>
<evidence type="ECO:0000313" key="4">
    <source>
        <dbReference type="Proteomes" id="UP000510660"/>
    </source>
</evidence>
<evidence type="ECO:0000313" key="3">
    <source>
        <dbReference type="EMBL" id="QLL73861.1"/>
    </source>
</evidence>